<dbReference type="RefSeq" id="XP_008027226.1">
    <property type="nucleotide sequence ID" value="XM_008029035.1"/>
</dbReference>
<dbReference type="eggNOG" id="ENOG502S1QC">
    <property type="taxonomic scope" value="Eukaryota"/>
</dbReference>
<dbReference type="STRING" id="671987.R0K565"/>
<name>R0K565_EXST2</name>
<dbReference type="GeneID" id="19396367"/>
<keyword evidence="2" id="KW-1185">Reference proteome</keyword>
<protein>
    <submittedName>
        <fullName evidence="1">Uncharacterized protein</fullName>
    </submittedName>
</protein>
<accession>R0K565</accession>
<organism evidence="1 2">
    <name type="scientific">Exserohilum turcicum (strain 28A)</name>
    <name type="common">Northern leaf blight fungus</name>
    <name type="synonym">Setosphaeria turcica</name>
    <dbReference type="NCBI Taxonomy" id="671987"/>
    <lineage>
        <taxon>Eukaryota</taxon>
        <taxon>Fungi</taxon>
        <taxon>Dikarya</taxon>
        <taxon>Ascomycota</taxon>
        <taxon>Pezizomycotina</taxon>
        <taxon>Dothideomycetes</taxon>
        <taxon>Pleosporomycetidae</taxon>
        <taxon>Pleosporales</taxon>
        <taxon>Pleosporineae</taxon>
        <taxon>Pleosporaceae</taxon>
        <taxon>Exserohilum</taxon>
    </lineage>
</organism>
<sequence>MPPALDRLLASPSALRLLRSIVNAPELPLACSAATKCCLSIAPRRNHSNHTAHRSGPLGKQKWRRMKDADREAVLRKQVLKALQNDDANDAIKPTIDVFETHAIPLAKREDEPSRLAAILSHEERLNGAEGVRNVWRSIRYRGYRLPTEDTPDAEFLWGTFVKHHLVIKKALEYAEDLLRETGKVYPRLYDVVMSHWLPRDPKTALGYHYALVKSLKLKKIHLRAVAHSGRLSFKKPSYDVLMEIYKQSNERDLYDEVVPPLIEAGAMARARQWHMLCTSRHDMPSESVASRPVVRLFTAEAIAHNVHVDVTGTRKILNNETIKYNEKLMRRLSGPDNAPVRFEDAFVARMFATRTFPPPSIIHGLAMVGVNEIGPQAVLTMARQTEPIEDLKIRFEELRAAGIALQGCVFSLALEQFVAQQKWELVRSMIESDQHPDVFGDAEVQRTLLDFYIEQGDQLQAQRTLAILTLFHNDPSRESWNLLLQACIKRTGPGYVMGVLQDMHAKNIMLTPESIAAIKGLLRRRKRGHKPIALSHKTYDDLRFVTRAFMMILQMGIGAISPLHWREIIRRFGKEGRLRELRRLLLWLLCWYAPRSRLQFGTLPKSPFRDSATSKLRAHHPEPNRYFNFPGTVLQQENKLHPMRQIFPPSLIQGLIRWGFRAGLLPNASLEQSMLNSKLAKKHYRRRLLDSRVLNPLDWNIGLRIVVQLRDLGVYVHRHTVVKVLQEQFVIMFGRGRSRIKENRIMERTNTRPYAQYVHEVNKMWGSPLFKEPQLFASGMLHHHMWHPRMRRKINRRASINLVDVLGPGWRERHKEWQAETLDNAAKDDVAETLGHLQDTFAAQAKALDGGAEAITGSSATTMDELDEMHQGSEGAPRVKKVMK</sequence>
<evidence type="ECO:0000313" key="1">
    <source>
        <dbReference type="EMBL" id="EOA84639.1"/>
    </source>
</evidence>
<dbReference type="Gene3D" id="1.25.40.10">
    <property type="entry name" value="Tetratricopeptide repeat domain"/>
    <property type="match status" value="1"/>
</dbReference>
<dbReference type="EMBL" id="KB908703">
    <property type="protein sequence ID" value="EOA84639.1"/>
    <property type="molecule type" value="Genomic_DNA"/>
</dbReference>
<reference evidence="1 2" key="2">
    <citation type="journal article" date="2013" name="PLoS Genet.">
        <title>Comparative genome structure, secondary metabolite, and effector coding capacity across Cochliobolus pathogens.</title>
        <authorList>
            <person name="Condon B.J."/>
            <person name="Leng Y."/>
            <person name="Wu D."/>
            <person name="Bushley K.E."/>
            <person name="Ohm R.A."/>
            <person name="Otillar R."/>
            <person name="Martin J."/>
            <person name="Schackwitz W."/>
            <person name="Grimwood J."/>
            <person name="MohdZainudin N."/>
            <person name="Xue C."/>
            <person name="Wang R."/>
            <person name="Manning V.A."/>
            <person name="Dhillon B."/>
            <person name="Tu Z.J."/>
            <person name="Steffenson B.J."/>
            <person name="Salamov A."/>
            <person name="Sun H."/>
            <person name="Lowry S."/>
            <person name="LaButti K."/>
            <person name="Han J."/>
            <person name="Copeland A."/>
            <person name="Lindquist E."/>
            <person name="Barry K."/>
            <person name="Schmutz J."/>
            <person name="Baker S.E."/>
            <person name="Ciuffetti L.M."/>
            <person name="Grigoriev I.V."/>
            <person name="Zhong S."/>
            <person name="Turgeon B.G."/>
        </authorList>
    </citation>
    <scope>NUCLEOTIDE SEQUENCE [LARGE SCALE GENOMIC DNA]</scope>
    <source>
        <strain evidence="2">28A</strain>
    </source>
</reference>
<dbReference type="OrthoDB" id="5366531at2759"/>
<reference evidence="1 2" key="1">
    <citation type="journal article" date="2012" name="PLoS Pathog.">
        <title>Diverse lifestyles and strategies of plant pathogenesis encoded in the genomes of eighteen Dothideomycetes fungi.</title>
        <authorList>
            <person name="Ohm R.A."/>
            <person name="Feau N."/>
            <person name="Henrissat B."/>
            <person name="Schoch C.L."/>
            <person name="Horwitz B.A."/>
            <person name="Barry K.W."/>
            <person name="Condon B.J."/>
            <person name="Copeland A.C."/>
            <person name="Dhillon B."/>
            <person name="Glaser F."/>
            <person name="Hesse C.N."/>
            <person name="Kosti I."/>
            <person name="LaButti K."/>
            <person name="Lindquist E.A."/>
            <person name="Lucas S."/>
            <person name="Salamov A.A."/>
            <person name="Bradshaw R.E."/>
            <person name="Ciuffetti L."/>
            <person name="Hamelin R.C."/>
            <person name="Kema G.H.J."/>
            <person name="Lawrence C."/>
            <person name="Scott J.A."/>
            <person name="Spatafora J.W."/>
            <person name="Turgeon B.G."/>
            <person name="de Wit P.J.G.M."/>
            <person name="Zhong S."/>
            <person name="Goodwin S.B."/>
            <person name="Grigoriev I.V."/>
        </authorList>
    </citation>
    <scope>NUCLEOTIDE SEQUENCE [LARGE SCALE GENOMIC DNA]</scope>
    <source>
        <strain evidence="2">28A</strain>
    </source>
</reference>
<dbReference type="InterPro" id="IPR011990">
    <property type="entry name" value="TPR-like_helical_dom_sf"/>
</dbReference>
<evidence type="ECO:0000313" key="2">
    <source>
        <dbReference type="Proteomes" id="UP000016935"/>
    </source>
</evidence>
<dbReference type="AlphaFoldDB" id="R0K565"/>
<dbReference type="Proteomes" id="UP000016935">
    <property type="component" value="Unassembled WGS sequence"/>
</dbReference>
<dbReference type="HOGENOM" id="CLU_007655_0_1_1"/>
<proteinExistence type="predicted"/>
<gene>
    <name evidence="1" type="ORF">SETTUDRAFT_136588</name>
</gene>